<comment type="caution">
    <text evidence="2">The sequence shown here is derived from an EMBL/GenBank/DDBJ whole genome shotgun (WGS) entry which is preliminary data.</text>
</comment>
<dbReference type="Proteomes" id="UP000762676">
    <property type="component" value="Unassembled WGS sequence"/>
</dbReference>
<evidence type="ECO:0000256" key="1">
    <source>
        <dbReference type="SAM" id="MobiDB-lite"/>
    </source>
</evidence>
<keyword evidence="3" id="KW-1185">Reference proteome</keyword>
<reference evidence="2 3" key="1">
    <citation type="journal article" date="2021" name="Elife">
        <title>Chloroplast acquisition without the gene transfer in kleptoplastic sea slugs, Plakobranchus ocellatus.</title>
        <authorList>
            <person name="Maeda T."/>
            <person name="Takahashi S."/>
            <person name="Yoshida T."/>
            <person name="Shimamura S."/>
            <person name="Takaki Y."/>
            <person name="Nagai Y."/>
            <person name="Toyoda A."/>
            <person name="Suzuki Y."/>
            <person name="Arimoto A."/>
            <person name="Ishii H."/>
            <person name="Satoh N."/>
            <person name="Nishiyama T."/>
            <person name="Hasebe M."/>
            <person name="Maruyama T."/>
            <person name="Minagawa J."/>
            <person name="Obokata J."/>
            <person name="Shigenobu S."/>
        </authorList>
    </citation>
    <scope>NUCLEOTIDE SEQUENCE [LARGE SCALE GENOMIC DNA]</scope>
</reference>
<proteinExistence type="predicted"/>
<sequence length="197" mass="21973">MVGCGSLRYIISRHGSNLTLLSTSVTTRTLATYALTKDPALFLRMSCNNNNCLNSATAIQVRRYADSKEVNENVEKFRRGESQSVRCPEDLPHFRRPASQPTAKLASEEDANKDINSEEKKEMPPIGTYVLPHPIWVLQAHITNSRMACSGVLILQVGGLRKVRVNCFPKATATWHGRESNPRPPDRESDALTTLPR</sequence>
<evidence type="ECO:0000313" key="3">
    <source>
        <dbReference type="Proteomes" id="UP000762676"/>
    </source>
</evidence>
<name>A0AAV4FEI6_9GAST</name>
<evidence type="ECO:0000313" key="2">
    <source>
        <dbReference type="EMBL" id="GFR71185.1"/>
    </source>
</evidence>
<dbReference type="EMBL" id="BMAT01007781">
    <property type="protein sequence ID" value="GFR71185.1"/>
    <property type="molecule type" value="Genomic_DNA"/>
</dbReference>
<feature type="region of interest" description="Disordered" evidence="1">
    <location>
        <begin position="88"/>
        <end position="121"/>
    </location>
</feature>
<gene>
    <name evidence="2" type="ORF">ElyMa_003805100</name>
</gene>
<feature type="compositionally biased region" description="Basic and acidic residues" evidence="1">
    <location>
        <begin position="176"/>
        <end position="190"/>
    </location>
</feature>
<feature type="region of interest" description="Disordered" evidence="1">
    <location>
        <begin position="174"/>
        <end position="197"/>
    </location>
</feature>
<dbReference type="AlphaFoldDB" id="A0AAV4FEI6"/>
<accession>A0AAV4FEI6</accession>
<organism evidence="2 3">
    <name type="scientific">Elysia marginata</name>
    <dbReference type="NCBI Taxonomy" id="1093978"/>
    <lineage>
        <taxon>Eukaryota</taxon>
        <taxon>Metazoa</taxon>
        <taxon>Spiralia</taxon>
        <taxon>Lophotrochozoa</taxon>
        <taxon>Mollusca</taxon>
        <taxon>Gastropoda</taxon>
        <taxon>Heterobranchia</taxon>
        <taxon>Euthyneura</taxon>
        <taxon>Panpulmonata</taxon>
        <taxon>Sacoglossa</taxon>
        <taxon>Placobranchoidea</taxon>
        <taxon>Plakobranchidae</taxon>
        <taxon>Elysia</taxon>
    </lineage>
</organism>
<feature type="compositionally biased region" description="Basic and acidic residues" evidence="1">
    <location>
        <begin position="106"/>
        <end position="121"/>
    </location>
</feature>
<protein>
    <submittedName>
        <fullName evidence="2">Alternative oxidase</fullName>
    </submittedName>
</protein>